<dbReference type="RefSeq" id="WP_378094008.1">
    <property type="nucleotide sequence ID" value="NZ_JBHSEP010000004.1"/>
</dbReference>
<protein>
    <submittedName>
        <fullName evidence="1">Uncharacterized protein</fullName>
    </submittedName>
</protein>
<gene>
    <name evidence="1" type="ORF">ACFO3S_07590</name>
</gene>
<name>A0ABV9FB70_9BACL</name>
<sequence>MLYPHISRDLSKRLWFCYNLLPLLERFTTAEMRQHPELGYMYAYSLVHARRIHAAEQIISMLDTAADGGSIMLTSTGEPLSGYVAALRSMIHFSKRETELGLFYMKQAESELSGPGKLHRASLYFHPYTSSILGGKYGHYGVLKSARGTYEYCLPRWGRQDTAYSILLVGMGECCYEPVMGGAPGGAGATD</sequence>
<keyword evidence="2" id="KW-1185">Reference proteome</keyword>
<proteinExistence type="predicted"/>
<organism evidence="1 2">
    <name type="scientific">Cohnella hongkongensis</name>
    <dbReference type="NCBI Taxonomy" id="178337"/>
    <lineage>
        <taxon>Bacteria</taxon>
        <taxon>Bacillati</taxon>
        <taxon>Bacillota</taxon>
        <taxon>Bacilli</taxon>
        <taxon>Bacillales</taxon>
        <taxon>Paenibacillaceae</taxon>
        <taxon>Cohnella</taxon>
    </lineage>
</organism>
<reference evidence="2" key="1">
    <citation type="journal article" date="2019" name="Int. J. Syst. Evol. Microbiol.">
        <title>The Global Catalogue of Microorganisms (GCM) 10K type strain sequencing project: providing services to taxonomists for standard genome sequencing and annotation.</title>
        <authorList>
            <consortium name="The Broad Institute Genomics Platform"/>
            <consortium name="The Broad Institute Genome Sequencing Center for Infectious Disease"/>
            <person name="Wu L."/>
            <person name="Ma J."/>
        </authorList>
    </citation>
    <scope>NUCLEOTIDE SEQUENCE [LARGE SCALE GENOMIC DNA]</scope>
    <source>
        <strain evidence="2">CCUG 49571</strain>
    </source>
</reference>
<evidence type="ECO:0000313" key="1">
    <source>
        <dbReference type="EMBL" id="MFC4598102.1"/>
    </source>
</evidence>
<evidence type="ECO:0000313" key="2">
    <source>
        <dbReference type="Proteomes" id="UP001596028"/>
    </source>
</evidence>
<accession>A0ABV9FB70</accession>
<dbReference type="Proteomes" id="UP001596028">
    <property type="component" value="Unassembled WGS sequence"/>
</dbReference>
<comment type="caution">
    <text evidence="1">The sequence shown here is derived from an EMBL/GenBank/DDBJ whole genome shotgun (WGS) entry which is preliminary data.</text>
</comment>
<dbReference type="EMBL" id="JBHSEP010000004">
    <property type="protein sequence ID" value="MFC4598102.1"/>
    <property type="molecule type" value="Genomic_DNA"/>
</dbReference>